<dbReference type="PROSITE" id="PS51257">
    <property type="entry name" value="PROKAR_LIPOPROTEIN"/>
    <property type="match status" value="1"/>
</dbReference>
<dbReference type="SUPFAM" id="SSF50998">
    <property type="entry name" value="Quinoprotein alcohol dehydrogenase-like"/>
    <property type="match status" value="1"/>
</dbReference>
<keyword evidence="3" id="KW-1185">Reference proteome</keyword>
<proteinExistence type="predicted"/>
<dbReference type="Proteomes" id="UP001217838">
    <property type="component" value="Unassembled WGS sequence"/>
</dbReference>
<evidence type="ECO:0000313" key="3">
    <source>
        <dbReference type="Proteomes" id="UP001217838"/>
    </source>
</evidence>
<feature type="region of interest" description="Disordered" evidence="1">
    <location>
        <begin position="21"/>
        <end position="81"/>
    </location>
</feature>
<dbReference type="RefSeq" id="WP_272000650.1">
    <property type="nucleotide sequence ID" value="NZ_JAQNDN010000013.1"/>
</dbReference>
<reference evidence="2 3" key="1">
    <citation type="submission" date="2022-11" db="EMBL/GenBank/DDBJ databases">
        <title>Minimal conservation of predation-associated metabolite biosynthetic gene clusters underscores biosynthetic potential of Myxococcota including descriptions for ten novel species: Archangium lansinium sp. nov., Myxococcus landrumus sp. nov., Nannocystis bai.</title>
        <authorList>
            <person name="Ahearne A."/>
            <person name="Stevens C."/>
            <person name="Dowd S."/>
        </authorList>
    </citation>
    <scope>NUCLEOTIDE SEQUENCE [LARGE SCALE GENOMIC DNA]</scope>
    <source>
        <strain evidence="2 3">NCELM</strain>
    </source>
</reference>
<feature type="compositionally biased region" description="Polar residues" evidence="1">
    <location>
        <begin position="50"/>
        <end position="77"/>
    </location>
</feature>
<sequence>MSRRTLVLSLVTAGCVGDLAAEGSKYYPDGTDSGGGTSTSAPADTGMQGSGDSVQTVTGEVPTTTAGPGEPSSTTSEELPGAGPEIVSFLFEPAVLNEAGSAQPVAVVSADVVELSLEHEGAELWSGPPPLTWSFAATSSAASDGEYTFVLTARDGKGQETTADAKLWVSLPPSGTEKCVFEEDAGSGWLTAVEYGGDALVVAGALAKPSLEATLWRLDPNSCQPQAGYPWAISQWTASPLVVPPSQAVGLAIDELGRMAIAANIGSGLARRSYVAVLSPQGALEWEHVGPVGETYSGIAAAPGRIVVVGEKLVNEMPPQYDGLVESFDLEGTLLWSDVLAAPLPGDDWDDQFNSFDEHPRAVTWHEDGNVLVVVGERHVFENNDKFVRAFSAQYNASGSVLAAWTSSGLDSSDDGLSTATSCGGGIVAGGWVQDGNTARTPATRWLDFMGNGSGKRRLDALKDTSIRGIACDREEKFSAAASNDTNAFALSFRTSDDPFVFKLNLAGTTLTATDCDARGFCVVTGLKGERAWARVHHP</sequence>
<dbReference type="InterPro" id="IPR011047">
    <property type="entry name" value="Quinoprotein_ADH-like_sf"/>
</dbReference>
<evidence type="ECO:0000313" key="2">
    <source>
        <dbReference type="EMBL" id="MDC0670751.1"/>
    </source>
</evidence>
<gene>
    <name evidence="2" type="ORF">POL58_23545</name>
</gene>
<dbReference type="EMBL" id="JAQNDN010000013">
    <property type="protein sequence ID" value="MDC0670751.1"/>
    <property type="molecule type" value="Genomic_DNA"/>
</dbReference>
<comment type="caution">
    <text evidence="2">The sequence shown here is derived from an EMBL/GenBank/DDBJ whole genome shotgun (WGS) entry which is preliminary data.</text>
</comment>
<organism evidence="2 3">
    <name type="scientific">Nannocystis radixulma</name>
    <dbReference type="NCBI Taxonomy" id="2995305"/>
    <lineage>
        <taxon>Bacteria</taxon>
        <taxon>Pseudomonadati</taxon>
        <taxon>Myxococcota</taxon>
        <taxon>Polyangia</taxon>
        <taxon>Nannocystales</taxon>
        <taxon>Nannocystaceae</taxon>
        <taxon>Nannocystis</taxon>
    </lineage>
</organism>
<accession>A0ABT5B9E0</accession>
<name>A0ABT5B9E0_9BACT</name>
<evidence type="ECO:0000256" key="1">
    <source>
        <dbReference type="SAM" id="MobiDB-lite"/>
    </source>
</evidence>
<protein>
    <submittedName>
        <fullName evidence="2">Uncharacterized protein</fullName>
    </submittedName>
</protein>